<comment type="caution">
    <text evidence="1">The sequence shown here is derived from an EMBL/GenBank/DDBJ whole genome shotgun (WGS) entry which is preliminary data.</text>
</comment>
<dbReference type="AlphaFoldDB" id="A0A8X7WM21"/>
<accession>A0A8X7WM21</accession>
<gene>
    <name evidence="1" type="ORF">Bca52824_004674</name>
</gene>
<proteinExistence type="predicted"/>
<protein>
    <submittedName>
        <fullName evidence="1">Uncharacterized protein</fullName>
    </submittedName>
</protein>
<sequence>MDRVAGIALFSKTSKFRAFQIPHNNQETKSPVIPVGGKHINAEDTRNISKMEATVERSGCCPKGVKTVSGALQCGQFPFVAIPRSCRLASSGRAPRHSFQRKSLSFGEVSFFQTFFCQLKELFWGAWCCGFL</sequence>
<keyword evidence="2" id="KW-1185">Reference proteome</keyword>
<dbReference type="Proteomes" id="UP000886595">
    <property type="component" value="Unassembled WGS sequence"/>
</dbReference>
<reference evidence="1 2" key="1">
    <citation type="submission" date="2020-02" db="EMBL/GenBank/DDBJ databases">
        <authorList>
            <person name="Ma Q."/>
            <person name="Huang Y."/>
            <person name="Song X."/>
            <person name="Pei D."/>
        </authorList>
    </citation>
    <scope>NUCLEOTIDE SEQUENCE [LARGE SCALE GENOMIC DNA]</scope>
    <source>
        <strain evidence="1">Sxm20200214</strain>
        <tissue evidence="1">Leaf</tissue>
    </source>
</reference>
<evidence type="ECO:0000313" key="1">
    <source>
        <dbReference type="EMBL" id="KAG2333494.1"/>
    </source>
</evidence>
<dbReference type="EMBL" id="JAAMPC010000001">
    <property type="protein sequence ID" value="KAG2333494.1"/>
    <property type="molecule type" value="Genomic_DNA"/>
</dbReference>
<evidence type="ECO:0000313" key="2">
    <source>
        <dbReference type="Proteomes" id="UP000886595"/>
    </source>
</evidence>
<organism evidence="1 2">
    <name type="scientific">Brassica carinata</name>
    <name type="common">Ethiopian mustard</name>
    <name type="synonym">Abyssinian cabbage</name>
    <dbReference type="NCBI Taxonomy" id="52824"/>
    <lineage>
        <taxon>Eukaryota</taxon>
        <taxon>Viridiplantae</taxon>
        <taxon>Streptophyta</taxon>
        <taxon>Embryophyta</taxon>
        <taxon>Tracheophyta</taxon>
        <taxon>Spermatophyta</taxon>
        <taxon>Magnoliopsida</taxon>
        <taxon>eudicotyledons</taxon>
        <taxon>Gunneridae</taxon>
        <taxon>Pentapetalae</taxon>
        <taxon>rosids</taxon>
        <taxon>malvids</taxon>
        <taxon>Brassicales</taxon>
        <taxon>Brassicaceae</taxon>
        <taxon>Brassiceae</taxon>
        <taxon>Brassica</taxon>
    </lineage>
</organism>
<name>A0A8X7WM21_BRACI</name>